<organism evidence="1">
    <name type="scientific">Photinus pyralis</name>
    <name type="common">Common eastern firefly</name>
    <name type="synonym">Lampyris pyralis</name>
    <dbReference type="NCBI Taxonomy" id="7054"/>
    <lineage>
        <taxon>Eukaryota</taxon>
        <taxon>Metazoa</taxon>
        <taxon>Ecdysozoa</taxon>
        <taxon>Arthropoda</taxon>
        <taxon>Hexapoda</taxon>
        <taxon>Insecta</taxon>
        <taxon>Pterygota</taxon>
        <taxon>Neoptera</taxon>
        <taxon>Endopterygota</taxon>
        <taxon>Coleoptera</taxon>
        <taxon>Polyphaga</taxon>
        <taxon>Elateriformia</taxon>
        <taxon>Elateroidea</taxon>
        <taxon>Lampyridae</taxon>
        <taxon>Lampyrinae</taxon>
        <taxon>Photinus</taxon>
    </lineage>
</organism>
<proteinExistence type="predicted"/>
<dbReference type="EMBL" id="GEZM01090336">
    <property type="protein sequence ID" value="JAV57288.1"/>
    <property type="molecule type" value="Transcribed_RNA"/>
</dbReference>
<accession>A0A1Y1KA15</accession>
<dbReference type="AlphaFoldDB" id="A0A1Y1KA15"/>
<name>A0A1Y1KA15_PHOPY</name>
<evidence type="ECO:0000313" key="1">
    <source>
        <dbReference type="EMBL" id="JAV57288.1"/>
    </source>
</evidence>
<protein>
    <submittedName>
        <fullName evidence="1">Uncharacterized protein</fullName>
    </submittedName>
</protein>
<sequence length="107" mass="12339">MLVLSLCHKREKELQEAPLETYRGELTVRALRLHDDHSRKPEDTLAEAQNVEEFRVRVLQVSNLCLEVPEAASLNAQELEGVSVFRRNYETFLSHRMSASFVNSIKN</sequence>
<reference evidence="1" key="1">
    <citation type="journal article" date="2016" name="Sci. Rep.">
        <title>Molecular characterization of firefly nuptial gifts: a multi-omics approach sheds light on postcopulatory sexual selection.</title>
        <authorList>
            <person name="Al-Wathiqui N."/>
            <person name="Fallon T.R."/>
            <person name="South A."/>
            <person name="Weng J.K."/>
            <person name="Lewis S.M."/>
        </authorList>
    </citation>
    <scope>NUCLEOTIDE SEQUENCE</scope>
</reference>